<dbReference type="GO" id="GO:0005886">
    <property type="term" value="C:plasma membrane"/>
    <property type="evidence" value="ECO:0007669"/>
    <property type="project" value="UniProtKB-SubCell"/>
</dbReference>
<evidence type="ECO:0000256" key="4">
    <source>
        <dbReference type="ARBA" id="ARBA00022692"/>
    </source>
</evidence>
<feature type="transmembrane region" description="Helical" evidence="7">
    <location>
        <begin position="112"/>
        <end position="131"/>
    </location>
</feature>
<keyword evidence="4 7" id="KW-0812">Transmembrane</keyword>
<evidence type="ECO:0000313" key="9">
    <source>
        <dbReference type="Proteomes" id="UP000027665"/>
    </source>
</evidence>
<keyword evidence="5 7" id="KW-1133">Transmembrane helix</keyword>
<dbReference type="PANTHER" id="PTHR43663:SF1">
    <property type="entry name" value="CHROMATE TRANSPORTER"/>
    <property type="match status" value="1"/>
</dbReference>
<evidence type="ECO:0008006" key="10">
    <source>
        <dbReference type="Google" id="ProtNLM"/>
    </source>
</evidence>
<proteinExistence type="inferred from homology"/>
<comment type="similarity">
    <text evidence="2">Belongs to the chromate ion transporter (CHR) (TC 2.A.51) family.</text>
</comment>
<keyword evidence="3" id="KW-1003">Cell membrane</keyword>
<evidence type="ECO:0000256" key="2">
    <source>
        <dbReference type="ARBA" id="ARBA00005262"/>
    </source>
</evidence>
<name>A0A073IUJ8_9BACT</name>
<evidence type="ECO:0000256" key="1">
    <source>
        <dbReference type="ARBA" id="ARBA00004651"/>
    </source>
</evidence>
<dbReference type="Proteomes" id="UP000027665">
    <property type="component" value="Unassembled WGS sequence"/>
</dbReference>
<keyword evidence="9" id="KW-1185">Reference proteome</keyword>
<feature type="transmembrane region" description="Helical" evidence="7">
    <location>
        <begin position="78"/>
        <end position="100"/>
    </location>
</feature>
<evidence type="ECO:0000256" key="7">
    <source>
        <dbReference type="SAM" id="Phobius"/>
    </source>
</evidence>
<dbReference type="STRING" id="2754.EH55_10445"/>
<dbReference type="PANTHER" id="PTHR43663">
    <property type="entry name" value="CHROMATE TRANSPORT PROTEIN-RELATED"/>
    <property type="match status" value="1"/>
</dbReference>
<dbReference type="InterPro" id="IPR052518">
    <property type="entry name" value="CHR_Transporter"/>
</dbReference>
<dbReference type="GeneID" id="90982660"/>
<dbReference type="AlphaFoldDB" id="A0A073IUJ8"/>
<protein>
    <recommendedName>
        <fullName evidence="10">Chromate transporter</fullName>
    </recommendedName>
</protein>
<sequence length="177" mass="18621">MTKIIELVWAFAQIGITAFGGGLSTLPLIEYQLVTKNSWLDAAGFGKLVAVSQMTPGPIAVNAATFAGYIEAGFAGSAAATLAIVAAPLLALSAVLLVLKRVSPEGSKKFKLMLRPIVAGLLTLSIVSPFMTTWNNGVTAVALFAAGIALLRRCRFFKEYPVAMLAIFGILGAIFMR</sequence>
<accession>A0A073IUJ8</accession>
<dbReference type="GO" id="GO:0015109">
    <property type="term" value="F:chromate transmembrane transporter activity"/>
    <property type="evidence" value="ECO:0007669"/>
    <property type="project" value="InterPro"/>
</dbReference>
<dbReference type="Pfam" id="PF02417">
    <property type="entry name" value="Chromate_transp"/>
    <property type="match status" value="1"/>
</dbReference>
<dbReference type="RefSeq" id="WP_051682549.1">
    <property type="nucleotide sequence ID" value="NZ_JMKI01000005.1"/>
</dbReference>
<organism evidence="8 9">
    <name type="scientific">Synergistes jonesii</name>
    <dbReference type="NCBI Taxonomy" id="2754"/>
    <lineage>
        <taxon>Bacteria</taxon>
        <taxon>Thermotogati</taxon>
        <taxon>Synergistota</taxon>
        <taxon>Synergistia</taxon>
        <taxon>Synergistales</taxon>
        <taxon>Synergistaceae</taxon>
        <taxon>Synergistes</taxon>
    </lineage>
</organism>
<gene>
    <name evidence="8" type="ORF">EH55_10445</name>
</gene>
<reference evidence="8 9" key="1">
    <citation type="submission" date="2014-04" db="EMBL/GenBank/DDBJ databases">
        <title>Draft Genome Sequence of Synergistes jonesii.</title>
        <authorList>
            <person name="Coil D.A."/>
            <person name="Eisen J.A."/>
            <person name="Holland-Moritz H.E."/>
        </authorList>
    </citation>
    <scope>NUCLEOTIDE SEQUENCE [LARGE SCALE GENOMIC DNA]</scope>
    <source>
        <strain evidence="8 9">78-1</strain>
    </source>
</reference>
<evidence type="ECO:0000256" key="5">
    <source>
        <dbReference type="ARBA" id="ARBA00022989"/>
    </source>
</evidence>
<comment type="caution">
    <text evidence="8">The sequence shown here is derived from an EMBL/GenBank/DDBJ whole genome shotgun (WGS) entry which is preliminary data.</text>
</comment>
<feature type="transmembrane region" description="Helical" evidence="7">
    <location>
        <begin position="7"/>
        <end position="29"/>
    </location>
</feature>
<evidence type="ECO:0000256" key="3">
    <source>
        <dbReference type="ARBA" id="ARBA00022475"/>
    </source>
</evidence>
<dbReference type="EMBL" id="JMKI01000005">
    <property type="protein sequence ID" value="KEJ93275.1"/>
    <property type="molecule type" value="Genomic_DNA"/>
</dbReference>
<feature type="transmembrane region" description="Helical" evidence="7">
    <location>
        <begin position="160"/>
        <end position="176"/>
    </location>
</feature>
<dbReference type="eggNOG" id="COG2059">
    <property type="taxonomic scope" value="Bacteria"/>
</dbReference>
<dbReference type="InterPro" id="IPR003370">
    <property type="entry name" value="Chromate_transpt"/>
</dbReference>
<dbReference type="OrthoDB" id="9027281at2"/>
<evidence type="ECO:0000256" key="6">
    <source>
        <dbReference type="ARBA" id="ARBA00023136"/>
    </source>
</evidence>
<keyword evidence="6 7" id="KW-0472">Membrane</keyword>
<evidence type="ECO:0000313" key="8">
    <source>
        <dbReference type="EMBL" id="KEJ93275.1"/>
    </source>
</evidence>
<comment type="subcellular location">
    <subcellularLocation>
        <location evidence="1">Cell membrane</location>
        <topology evidence="1">Multi-pass membrane protein</topology>
    </subcellularLocation>
</comment>